<proteinExistence type="predicted"/>
<name>A0AA43QSK0_9LECA</name>
<dbReference type="EMBL" id="JAPUFD010000012">
    <property type="protein sequence ID" value="MDI1490789.1"/>
    <property type="molecule type" value="Genomic_DNA"/>
</dbReference>
<feature type="chain" id="PRO_5041352910" description="Ecp2 effector protein domain-containing protein" evidence="1">
    <location>
        <begin position="28"/>
        <end position="178"/>
    </location>
</feature>
<protein>
    <recommendedName>
        <fullName evidence="4">Ecp2 effector protein domain-containing protein</fullName>
    </recommendedName>
</protein>
<feature type="signal peptide" evidence="1">
    <location>
        <begin position="1"/>
        <end position="27"/>
    </location>
</feature>
<organism evidence="2 3">
    <name type="scientific">Ramalina farinacea</name>
    <dbReference type="NCBI Taxonomy" id="258253"/>
    <lineage>
        <taxon>Eukaryota</taxon>
        <taxon>Fungi</taxon>
        <taxon>Dikarya</taxon>
        <taxon>Ascomycota</taxon>
        <taxon>Pezizomycotina</taxon>
        <taxon>Lecanoromycetes</taxon>
        <taxon>OSLEUM clade</taxon>
        <taxon>Lecanoromycetidae</taxon>
        <taxon>Lecanorales</taxon>
        <taxon>Lecanorineae</taxon>
        <taxon>Ramalinaceae</taxon>
        <taxon>Ramalina</taxon>
    </lineage>
</organism>
<evidence type="ECO:0000313" key="2">
    <source>
        <dbReference type="EMBL" id="MDI1490789.1"/>
    </source>
</evidence>
<sequence>MSKSLLLLPLLPLLLLLTSPAITLTIARPPHCLTPEAIPPESVPIPRPADCTALATTLRATAGAATRHRFPHRPRFLMRSGTCQTYTTVPAAGSFASFDAVAGVVEEVRGECLRNRESHYVGGILNIGGQGQEDYFYVWVTGIWDPDSAGLAGVGVGNWTGNGTEAGDGGVGARVDVT</sequence>
<comment type="caution">
    <text evidence="2">The sequence shown here is derived from an EMBL/GenBank/DDBJ whole genome shotgun (WGS) entry which is preliminary data.</text>
</comment>
<accession>A0AA43QSK0</accession>
<evidence type="ECO:0000256" key="1">
    <source>
        <dbReference type="SAM" id="SignalP"/>
    </source>
</evidence>
<keyword evidence="3" id="KW-1185">Reference proteome</keyword>
<evidence type="ECO:0000313" key="3">
    <source>
        <dbReference type="Proteomes" id="UP001161017"/>
    </source>
</evidence>
<keyword evidence="1" id="KW-0732">Signal</keyword>
<evidence type="ECO:0008006" key="4">
    <source>
        <dbReference type="Google" id="ProtNLM"/>
    </source>
</evidence>
<reference evidence="2" key="1">
    <citation type="journal article" date="2023" name="Genome Biol. Evol.">
        <title>First Whole Genome Sequence and Flow Cytometry Genome Size Data for the Lichen-Forming Fungus Ramalina farinacea (Ascomycota).</title>
        <authorList>
            <person name="Llewellyn T."/>
            <person name="Mian S."/>
            <person name="Hill R."/>
            <person name="Leitch I.J."/>
            <person name="Gaya E."/>
        </authorList>
    </citation>
    <scope>NUCLEOTIDE SEQUENCE</scope>
    <source>
        <strain evidence="2">LIQ254RAFAR</strain>
    </source>
</reference>
<dbReference type="Proteomes" id="UP001161017">
    <property type="component" value="Unassembled WGS sequence"/>
</dbReference>
<gene>
    <name evidence="2" type="ORF">OHK93_001993</name>
</gene>
<dbReference type="AlphaFoldDB" id="A0AA43QSK0"/>